<dbReference type="EMBL" id="KI928230">
    <property type="protein sequence ID" value="EWC90166.1"/>
    <property type="molecule type" value="Genomic_DNA"/>
</dbReference>
<name>W7JZT9_PLAFO</name>
<feature type="domain" description="Phosphoribosyltransferase" evidence="2">
    <location>
        <begin position="133"/>
        <end position="285"/>
    </location>
</feature>
<reference evidence="3 4" key="1">
    <citation type="submission" date="2013-02" db="EMBL/GenBank/DDBJ databases">
        <title>The Genome Sequence of Plasmodium falciparum NF54.</title>
        <authorList>
            <consortium name="The Broad Institute Genome Sequencing Platform"/>
            <consortium name="The Broad Institute Genome Sequencing Center for Infectious Disease"/>
            <person name="Neafsey D."/>
            <person name="Cheeseman I."/>
            <person name="Volkman S."/>
            <person name="Adams J."/>
            <person name="Walker B."/>
            <person name="Young S.K."/>
            <person name="Zeng Q."/>
            <person name="Gargeya S."/>
            <person name="Fitzgerald M."/>
            <person name="Haas B."/>
            <person name="Abouelleil A."/>
            <person name="Alvarado L."/>
            <person name="Arachchi H.M."/>
            <person name="Berlin A.M."/>
            <person name="Chapman S.B."/>
            <person name="Dewar J."/>
            <person name="Goldberg J."/>
            <person name="Griggs A."/>
            <person name="Gujja S."/>
            <person name="Hansen M."/>
            <person name="Howarth C."/>
            <person name="Imamovic A."/>
            <person name="Larimer J."/>
            <person name="McCowan C."/>
            <person name="Murphy C."/>
            <person name="Neiman D."/>
            <person name="Pearson M."/>
            <person name="Priest M."/>
            <person name="Roberts A."/>
            <person name="Saif S."/>
            <person name="Shea T."/>
            <person name="Sisk P."/>
            <person name="Sykes S."/>
            <person name="Wortman J."/>
            <person name="Nusbaum C."/>
            <person name="Birren B."/>
        </authorList>
    </citation>
    <scope>NUCLEOTIDE SEQUENCE [LARGE SCALE GENOMIC DNA]</scope>
    <source>
        <strain evidence="3 4">NF54</strain>
    </source>
</reference>
<keyword evidence="4" id="KW-1185">Reference proteome</keyword>
<dbReference type="SUPFAM" id="SSF53271">
    <property type="entry name" value="PRTase-like"/>
    <property type="match status" value="1"/>
</dbReference>
<dbReference type="AlphaFoldDB" id="W7JZT9"/>
<sequence>IYIYIYILYIYVNFVIILNMTTIKENEFLCDEEIYKSFVHLKDKICEERKKKELVNNNIDNVNFNDDDDNNYDDDGNSYSSYIKEMKKLLKVVLLKYKALKFGEFILKSKRKSNYFFSSGVLNNIVSSNIICFLLSELILKNKLSFDYLLGASYKGIPMVSLTSHFLFESKKYSNIFYLYDRKEKKEYGDKNVIVGNLDDDDKDILNLKKKTKNNQDEEKKNIIIIDDVFTCGTALTEILAKLKTYEHLKVVAFIVLLNRNEYEINENNQKIYFKDIFEKRVGIPLYSILSYKDDIQSMI</sequence>
<gene>
    <name evidence="3" type="ORF">PFNF54_01029</name>
</gene>
<organism evidence="3 4">
    <name type="scientific">Plasmodium falciparum (isolate NF54)</name>
    <dbReference type="NCBI Taxonomy" id="5843"/>
    <lineage>
        <taxon>Eukaryota</taxon>
        <taxon>Sar</taxon>
        <taxon>Alveolata</taxon>
        <taxon>Apicomplexa</taxon>
        <taxon>Aconoidasida</taxon>
        <taxon>Haemosporida</taxon>
        <taxon>Plasmodiidae</taxon>
        <taxon>Plasmodium</taxon>
        <taxon>Plasmodium (Laverania)</taxon>
    </lineage>
</organism>
<evidence type="ECO:0000313" key="4">
    <source>
        <dbReference type="Proteomes" id="UP000030673"/>
    </source>
</evidence>
<keyword evidence="1" id="KW-0472">Membrane</keyword>
<dbReference type="CDD" id="cd06223">
    <property type="entry name" value="PRTases_typeI"/>
    <property type="match status" value="1"/>
</dbReference>
<dbReference type="PANTHER" id="PTHR46683">
    <property type="entry name" value="OROTATE PHOSPHORIBOSYLTRANSFERASE 1-RELATED"/>
    <property type="match status" value="1"/>
</dbReference>
<evidence type="ECO:0000256" key="1">
    <source>
        <dbReference type="SAM" id="Phobius"/>
    </source>
</evidence>
<dbReference type="OMA" id="ANVFYLY"/>
<accession>W7JZT9</accession>
<dbReference type="GO" id="GO:0006221">
    <property type="term" value="P:pyrimidine nucleotide biosynthetic process"/>
    <property type="evidence" value="ECO:0007669"/>
    <property type="project" value="TreeGrafter"/>
</dbReference>
<feature type="transmembrane region" description="Helical" evidence="1">
    <location>
        <begin position="6"/>
        <end position="23"/>
    </location>
</feature>
<dbReference type="GO" id="GO:0046132">
    <property type="term" value="P:pyrimidine ribonucleoside biosynthetic process"/>
    <property type="evidence" value="ECO:0007669"/>
    <property type="project" value="TreeGrafter"/>
</dbReference>
<keyword evidence="3" id="KW-0808">Transferase</keyword>
<feature type="non-terminal residue" evidence="3">
    <location>
        <position position="1"/>
    </location>
</feature>
<keyword evidence="1" id="KW-1133">Transmembrane helix</keyword>
<keyword evidence="3" id="KW-0328">Glycosyltransferase</keyword>
<dbReference type="GO" id="GO:0006207">
    <property type="term" value="P:'de novo' pyrimidine nucleobase biosynthetic process"/>
    <property type="evidence" value="ECO:0007669"/>
    <property type="project" value="TreeGrafter"/>
</dbReference>
<dbReference type="Proteomes" id="UP000030673">
    <property type="component" value="Unassembled WGS sequence"/>
</dbReference>
<dbReference type="GO" id="GO:0004588">
    <property type="term" value="F:orotate phosphoribosyltransferase activity"/>
    <property type="evidence" value="ECO:0007669"/>
    <property type="project" value="TreeGrafter"/>
</dbReference>
<protein>
    <submittedName>
        <fullName evidence="3">Orotate phosphoribosyltransferase</fullName>
    </submittedName>
</protein>
<keyword evidence="1" id="KW-0812">Transmembrane</keyword>
<proteinExistence type="predicted"/>
<dbReference type="InterPro" id="IPR000836">
    <property type="entry name" value="PRTase_dom"/>
</dbReference>
<dbReference type="Gene3D" id="3.40.50.2020">
    <property type="match status" value="1"/>
</dbReference>
<dbReference type="PANTHER" id="PTHR46683:SF1">
    <property type="entry name" value="OROTATE PHOSPHORIBOSYLTRANSFERASE 1-RELATED"/>
    <property type="match status" value="1"/>
</dbReference>
<dbReference type="Pfam" id="PF00156">
    <property type="entry name" value="Pribosyltran"/>
    <property type="match status" value="1"/>
</dbReference>
<dbReference type="FunFam" id="3.40.50.2020:FF:000059">
    <property type="entry name" value="Orotate phosphoribosyltransferase"/>
    <property type="match status" value="1"/>
</dbReference>
<evidence type="ECO:0000313" key="3">
    <source>
        <dbReference type="EMBL" id="EWC90166.1"/>
    </source>
</evidence>
<dbReference type="InterPro" id="IPR029057">
    <property type="entry name" value="PRTase-like"/>
</dbReference>
<dbReference type="GO" id="GO:0005737">
    <property type="term" value="C:cytoplasm"/>
    <property type="evidence" value="ECO:0007669"/>
    <property type="project" value="TreeGrafter"/>
</dbReference>
<evidence type="ECO:0000259" key="2">
    <source>
        <dbReference type="Pfam" id="PF00156"/>
    </source>
</evidence>